<dbReference type="Proteomes" id="UP001546774">
    <property type="component" value="Unassembled WGS sequence"/>
</dbReference>
<dbReference type="Gene3D" id="3.40.50.620">
    <property type="entry name" value="HUPs"/>
    <property type="match status" value="1"/>
</dbReference>
<dbReference type="SUPFAM" id="SSF56235">
    <property type="entry name" value="N-terminal nucleophile aminohydrolases (Ntn hydrolases)"/>
    <property type="match status" value="1"/>
</dbReference>
<organism evidence="10 11">
    <name type="scientific">Lachnospira intestinalis</name>
    <dbReference type="NCBI Taxonomy" id="3133158"/>
    <lineage>
        <taxon>Bacteria</taxon>
        <taxon>Bacillati</taxon>
        <taxon>Bacillota</taxon>
        <taxon>Clostridia</taxon>
        <taxon>Lachnospirales</taxon>
        <taxon>Lachnospiraceae</taxon>
        <taxon>Lachnospira</taxon>
    </lineage>
</organism>
<dbReference type="CDD" id="cd00712">
    <property type="entry name" value="AsnB"/>
    <property type="match status" value="1"/>
</dbReference>
<dbReference type="PROSITE" id="PS51278">
    <property type="entry name" value="GATASE_TYPE_2"/>
    <property type="match status" value="1"/>
</dbReference>
<reference evidence="10" key="1">
    <citation type="submission" date="2024-03" db="EMBL/GenBank/DDBJ databases">
        <title>Human intestinal bacterial collection.</title>
        <authorList>
            <person name="Pauvert C."/>
            <person name="Hitch T.C.A."/>
            <person name="Clavel T."/>
        </authorList>
    </citation>
    <scope>NUCLEOTIDE SEQUENCE [LARGE SCALE GENOMIC DNA]</scope>
    <source>
        <strain evidence="10">CLA-AA-H89B</strain>
    </source>
</reference>
<accession>A0ABV1H2T6</accession>
<dbReference type="GO" id="GO:0004066">
    <property type="term" value="F:asparagine synthase (glutamine-hydrolyzing) activity"/>
    <property type="evidence" value="ECO:0007669"/>
    <property type="project" value="UniProtKB-EC"/>
</dbReference>
<keyword evidence="6" id="KW-0061">Asparagine biosynthesis</keyword>
<dbReference type="Gene3D" id="3.60.20.10">
    <property type="entry name" value="Glutamine Phosphoribosylpyrophosphate, subunit 1, domain 1"/>
    <property type="match status" value="1"/>
</dbReference>
<comment type="caution">
    <text evidence="10">The sequence shown here is derived from an EMBL/GenBank/DDBJ whole genome shotgun (WGS) entry which is preliminary data.</text>
</comment>
<evidence type="ECO:0000313" key="11">
    <source>
        <dbReference type="Proteomes" id="UP001546774"/>
    </source>
</evidence>
<evidence type="ECO:0000256" key="6">
    <source>
        <dbReference type="ARBA" id="ARBA00022888"/>
    </source>
</evidence>
<proteinExistence type="inferred from homology"/>
<evidence type="ECO:0000256" key="1">
    <source>
        <dbReference type="ARBA" id="ARBA00005187"/>
    </source>
</evidence>
<dbReference type="SUPFAM" id="SSF52402">
    <property type="entry name" value="Adenine nucleotide alpha hydrolases-like"/>
    <property type="match status" value="1"/>
</dbReference>
<dbReference type="InterPro" id="IPR001962">
    <property type="entry name" value="Asn_synthase"/>
</dbReference>
<evidence type="ECO:0000256" key="5">
    <source>
        <dbReference type="ARBA" id="ARBA00022840"/>
    </source>
</evidence>
<keyword evidence="4" id="KW-0547">Nucleotide-binding</keyword>
<dbReference type="Pfam" id="PF00733">
    <property type="entry name" value="Asn_synthase"/>
    <property type="match status" value="1"/>
</dbReference>
<dbReference type="InterPro" id="IPR033738">
    <property type="entry name" value="AsnB_N"/>
</dbReference>
<dbReference type="PANTHER" id="PTHR43284">
    <property type="entry name" value="ASPARAGINE SYNTHETASE (GLUTAMINE-HYDROLYZING)"/>
    <property type="match status" value="1"/>
</dbReference>
<keyword evidence="5" id="KW-0067">ATP-binding</keyword>
<protein>
    <recommendedName>
        <fullName evidence="3">asparagine synthase (glutamine-hydrolyzing)</fullName>
        <ecNumber evidence="3">6.3.5.4</ecNumber>
    </recommendedName>
</protein>
<evidence type="ECO:0000256" key="7">
    <source>
        <dbReference type="ARBA" id="ARBA00022962"/>
    </source>
</evidence>
<name>A0ABV1H2T6_9FIRM</name>
<sequence>MCGIAGFFDADASFLSNEEQYQILLAKMGRTLKHRGPDASGTLLCNRCGLAHRRLSIIDITGGAQPMSKIYSDYHYHIVYNGEIYNTDDLRHKLTTLGVHFKTTSDTEVLLLGFIHFGPSFIQDVDGIFALAVYDERHETLTLFRDCFGVKPLFYTQTGNTFVFASELKGLFCYPGIAPAVDSNGLNEIFSLGPAHTPGCGVYKNVHEVLPGSYLSVSRAGVRETTYFRLESHPHEDSYETTIATVRELLTGAIRRQMISDVPICTFLSGGIDSSLVSSVCAGELKKEGRQLKTFSFDFTDNENYFQSNSFQPSMDKPYAAKMASYLNSHHTYLECTNQTQADYLLRSVKAHDLPCMADIDSSLLYFCEQVSHTHKVVLTGECADEVFGGYPWFHRESMLDCGTFPWTPTLAPRKSLLNADFANTLRMEDYVKNAYDRAVSEVDILPMENETETSRRRIGYLSIRFFMQTLLNRMDRTSMNTGLEARVPFADKKLVSYVFNIPWEMKAKGGLVKNILRQSAVGLLPDEILFRKKSPYPKTYNPYYENLLSARLKEVLSDGSSPLLPLLDRTAVQKFLDNPKDYGQPWYGQLMAGPQMTAYLLQIHYWLTEYHVTIL</sequence>
<dbReference type="InterPro" id="IPR006426">
    <property type="entry name" value="Asn_synth_AEB"/>
</dbReference>
<dbReference type="CDD" id="cd01991">
    <property type="entry name" value="Asn_synthase_B_C"/>
    <property type="match status" value="1"/>
</dbReference>
<comment type="catalytic activity">
    <reaction evidence="8">
        <text>L-aspartate + L-glutamine + ATP + H2O = L-asparagine + L-glutamate + AMP + diphosphate + H(+)</text>
        <dbReference type="Rhea" id="RHEA:12228"/>
        <dbReference type="ChEBI" id="CHEBI:15377"/>
        <dbReference type="ChEBI" id="CHEBI:15378"/>
        <dbReference type="ChEBI" id="CHEBI:29985"/>
        <dbReference type="ChEBI" id="CHEBI:29991"/>
        <dbReference type="ChEBI" id="CHEBI:30616"/>
        <dbReference type="ChEBI" id="CHEBI:33019"/>
        <dbReference type="ChEBI" id="CHEBI:58048"/>
        <dbReference type="ChEBI" id="CHEBI:58359"/>
        <dbReference type="ChEBI" id="CHEBI:456215"/>
        <dbReference type="EC" id="6.3.5.4"/>
    </reaction>
</comment>
<dbReference type="NCBIfam" id="TIGR01536">
    <property type="entry name" value="asn_synth_AEB"/>
    <property type="match status" value="1"/>
</dbReference>
<evidence type="ECO:0000256" key="2">
    <source>
        <dbReference type="ARBA" id="ARBA00005752"/>
    </source>
</evidence>
<dbReference type="PIRSF" id="PIRSF001589">
    <property type="entry name" value="Asn_synthetase_glu-h"/>
    <property type="match status" value="1"/>
</dbReference>
<keyword evidence="11" id="KW-1185">Reference proteome</keyword>
<comment type="pathway">
    <text evidence="1">Amino-acid biosynthesis; L-asparagine biosynthesis; L-asparagine from L-aspartate (L-Gln route): step 1/1.</text>
</comment>
<dbReference type="InterPro" id="IPR017932">
    <property type="entry name" value="GATase_2_dom"/>
</dbReference>
<dbReference type="EMBL" id="JBBMFS010000001">
    <property type="protein sequence ID" value="MEQ2553507.1"/>
    <property type="molecule type" value="Genomic_DNA"/>
</dbReference>
<evidence type="ECO:0000256" key="3">
    <source>
        <dbReference type="ARBA" id="ARBA00012737"/>
    </source>
</evidence>
<dbReference type="EC" id="6.3.5.4" evidence="3"/>
<evidence type="ECO:0000256" key="8">
    <source>
        <dbReference type="ARBA" id="ARBA00048741"/>
    </source>
</evidence>
<evidence type="ECO:0000256" key="4">
    <source>
        <dbReference type="ARBA" id="ARBA00022741"/>
    </source>
</evidence>
<dbReference type="InterPro" id="IPR014729">
    <property type="entry name" value="Rossmann-like_a/b/a_fold"/>
</dbReference>
<dbReference type="PANTHER" id="PTHR43284:SF1">
    <property type="entry name" value="ASPARAGINE SYNTHETASE"/>
    <property type="match status" value="1"/>
</dbReference>
<dbReference type="Pfam" id="PF13537">
    <property type="entry name" value="GATase_7"/>
    <property type="match status" value="1"/>
</dbReference>
<evidence type="ECO:0000313" key="10">
    <source>
        <dbReference type="EMBL" id="MEQ2553507.1"/>
    </source>
</evidence>
<keyword evidence="6" id="KW-0028">Amino-acid biosynthesis</keyword>
<evidence type="ECO:0000259" key="9">
    <source>
        <dbReference type="PROSITE" id="PS51278"/>
    </source>
</evidence>
<keyword evidence="7" id="KW-0315">Glutamine amidotransferase</keyword>
<feature type="domain" description="Glutamine amidotransferase type-2" evidence="9">
    <location>
        <begin position="2"/>
        <end position="220"/>
    </location>
</feature>
<dbReference type="InterPro" id="IPR029055">
    <property type="entry name" value="Ntn_hydrolases_N"/>
</dbReference>
<gene>
    <name evidence="10" type="primary">asnB</name>
    <name evidence="10" type="ORF">WMO37_00540</name>
</gene>
<keyword evidence="10" id="KW-0436">Ligase</keyword>
<dbReference type="InterPro" id="IPR051786">
    <property type="entry name" value="ASN_synthetase/amidase"/>
</dbReference>
<comment type="similarity">
    <text evidence="2">Belongs to the asparagine synthetase family.</text>
</comment>